<evidence type="ECO:0000256" key="1">
    <source>
        <dbReference type="SAM" id="Phobius"/>
    </source>
</evidence>
<keyword evidence="5" id="KW-1185">Reference proteome</keyword>
<comment type="caution">
    <text evidence="4">The sequence shown here is derived from an EMBL/GenBank/DDBJ whole genome shotgun (WGS) entry which is preliminary data.</text>
</comment>
<gene>
    <name evidence="4" type="ORF">J2S63_000558</name>
</gene>
<dbReference type="EMBL" id="JAVDYG010000001">
    <property type="protein sequence ID" value="MDR7361005.1"/>
    <property type="molecule type" value="Genomic_DNA"/>
</dbReference>
<feature type="transmembrane region" description="Helical" evidence="1">
    <location>
        <begin position="58"/>
        <end position="83"/>
    </location>
</feature>
<evidence type="ECO:0008006" key="6">
    <source>
        <dbReference type="Google" id="ProtNLM"/>
    </source>
</evidence>
<dbReference type="Proteomes" id="UP001183648">
    <property type="component" value="Unassembled WGS sequence"/>
</dbReference>
<evidence type="ECO:0000313" key="5">
    <source>
        <dbReference type="Proteomes" id="UP001183648"/>
    </source>
</evidence>
<keyword evidence="1" id="KW-1133">Transmembrane helix</keyword>
<feature type="domain" description="DUF2510" evidence="2">
    <location>
        <begin position="7"/>
        <end position="31"/>
    </location>
</feature>
<dbReference type="Pfam" id="PF13828">
    <property type="entry name" value="DUF4190"/>
    <property type="match status" value="1"/>
</dbReference>
<protein>
    <recommendedName>
        <fullName evidence="6">DUF4190 domain-containing protein</fullName>
    </recommendedName>
</protein>
<evidence type="ECO:0000259" key="2">
    <source>
        <dbReference type="Pfam" id="PF10708"/>
    </source>
</evidence>
<organism evidence="4 5">
    <name type="scientific">Nocardioides marmoribigeumensis</name>
    <dbReference type="NCBI Taxonomy" id="433649"/>
    <lineage>
        <taxon>Bacteria</taxon>
        <taxon>Bacillati</taxon>
        <taxon>Actinomycetota</taxon>
        <taxon>Actinomycetes</taxon>
        <taxon>Propionibacteriales</taxon>
        <taxon>Nocardioidaceae</taxon>
        <taxon>Nocardioides</taxon>
    </lineage>
</organism>
<accession>A0ABU2BQV9</accession>
<proteinExistence type="predicted"/>
<sequence length="135" mass="14032">MTGSPPAGWYPDSAEPGRLRWWDGEQWTEHREFRSYLSDGSVTHAQSSHPTSSLHGPAVAALVCGILSLTGCAFFTGIPAIILGGRARREIRSSGGRLGGEGVATAGLVTGWLGTLVFGIPSVILVMAGIASING</sequence>
<reference evidence="4 5" key="1">
    <citation type="submission" date="2023-07" db="EMBL/GenBank/DDBJ databases">
        <title>Sequencing the genomes of 1000 actinobacteria strains.</title>
        <authorList>
            <person name="Klenk H.-P."/>
        </authorList>
    </citation>
    <scope>NUCLEOTIDE SEQUENCE [LARGE SCALE GENOMIC DNA]</scope>
    <source>
        <strain evidence="4 5">DSM 19426</strain>
    </source>
</reference>
<keyword evidence="1" id="KW-0812">Transmembrane</keyword>
<evidence type="ECO:0000313" key="4">
    <source>
        <dbReference type="EMBL" id="MDR7361005.1"/>
    </source>
</evidence>
<dbReference type="RefSeq" id="WP_310298329.1">
    <property type="nucleotide sequence ID" value="NZ_BAAAPS010000002.1"/>
</dbReference>
<dbReference type="InterPro" id="IPR025241">
    <property type="entry name" value="DUF4190"/>
</dbReference>
<evidence type="ECO:0000259" key="3">
    <source>
        <dbReference type="Pfam" id="PF13828"/>
    </source>
</evidence>
<dbReference type="Pfam" id="PF10708">
    <property type="entry name" value="DUF2510"/>
    <property type="match status" value="1"/>
</dbReference>
<feature type="transmembrane region" description="Helical" evidence="1">
    <location>
        <begin position="103"/>
        <end position="133"/>
    </location>
</feature>
<name>A0ABU2BQV9_9ACTN</name>
<keyword evidence="1" id="KW-0472">Membrane</keyword>
<dbReference type="InterPro" id="IPR018929">
    <property type="entry name" value="DUF2510"/>
</dbReference>
<feature type="domain" description="DUF4190" evidence="3">
    <location>
        <begin position="58"/>
        <end position="119"/>
    </location>
</feature>